<accession>A0A9N9CI61</accession>
<dbReference type="InterPro" id="IPR054586">
    <property type="entry name" value="MACPF_1_fungal"/>
</dbReference>
<sequence length="590" mass="69077">TQGSQQQVSLNGILCESSKSIQYTSYKSYLPYIISIVEIGIAAVCWYFLYHHELIFERRRLPVTLRGISRESDISVYSEDSRIPVYNDLPNLAWVLTSSFLKRKRKFVPEKIKEKGLYLTKPETDNVKETWEEKFKLSNGIFVDKYSFEQTIDSVIDHQYSLKPTIEYKKLQNMRISHVSEIYDSLLLSEGIEFDANSSEDIKNFFMFFNMNPRRHSENALETYDVYCEIASEQVSIEYDIQNIKISEKFKVSIEEALESNKPIEDLKLVFNKFGHLFATKIIIGNKLQRLARLNGKKNENESKRPIDETANEFLSLWKKEIYPYDSSYLLTMNGDPIKINQIQKWLEIVPVFETEWGIIKRVVIPLYKILDIKQQKEIEKLFSKKDHILMLEETTILDFNAEYQRIEFNSKLKSNKYQIFGNVVDTNDKTIASIYMKFSLKSEYGFSVNWIQVDDKNSQTSYKLKWMLIGCPSEIGYFDSTTRDKEIKTGSTELEITFKKKSALENVNIAKHWTCQINIDKPLSPSSFVLLNIEYPIARKTPIFKASCQRSQESNSIIDVKVEPIKDVYVEFLNEDEENTVTIRWCAFY</sequence>
<feature type="transmembrane region" description="Helical" evidence="1">
    <location>
        <begin position="29"/>
        <end position="50"/>
    </location>
</feature>
<dbReference type="OrthoDB" id="2416887at2759"/>
<feature type="domain" description="MACPF-like" evidence="2">
    <location>
        <begin position="233"/>
        <end position="291"/>
    </location>
</feature>
<comment type="caution">
    <text evidence="3">The sequence shown here is derived from an EMBL/GenBank/DDBJ whole genome shotgun (WGS) entry which is preliminary data.</text>
</comment>
<protein>
    <submittedName>
        <fullName evidence="3">1803_t:CDS:1</fullName>
    </submittedName>
</protein>
<keyword evidence="1" id="KW-1133">Transmembrane helix</keyword>
<dbReference type="Proteomes" id="UP000789508">
    <property type="component" value="Unassembled WGS sequence"/>
</dbReference>
<name>A0A9N9CI61_9GLOM</name>
<evidence type="ECO:0000256" key="1">
    <source>
        <dbReference type="SAM" id="Phobius"/>
    </source>
</evidence>
<keyword evidence="4" id="KW-1185">Reference proteome</keyword>
<proteinExistence type="predicted"/>
<keyword evidence="1" id="KW-0812">Transmembrane</keyword>
<reference evidence="3" key="1">
    <citation type="submission" date="2021-06" db="EMBL/GenBank/DDBJ databases">
        <authorList>
            <person name="Kallberg Y."/>
            <person name="Tangrot J."/>
            <person name="Rosling A."/>
        </authorList>
    </citation>
    <scope>NUCLEOTIDE SEQUENCE</scope>
    <source>
        <strain evidence="3">FL130A</strain>
    </source>
</reference>
<gene>
    <name evidence="3" type="ORF">ALEPTO_LOCUS8285</name>
</gene>
<organism evidence="3 4">
    <name type="scientific">Ambispora leptoticha</name>
    <dbReference type="NCBI Taxonomy" id="144679"/>
    <lineage>
        <taxon>Eukaryota</taxon>
        <taxon>Fungi</taxon>
        <taxon>Fungi incertae sedis</taxon>
        <taxon>Mucoromycota</taxon>
        <taxon>Glomeromycotina</taxon>
        <taxon>Glomeromycetes</taxon>
        <taxon>Archaeosporales</taxon>
        <taxon>Ambisporaceae</taxon>
        <taxon>Ambispora</taxon>
    </lineage>
</organism>
<dbReference type="Pfam" id="PF22693">
    <property type="entry name" value="MACPF_1"/>
    <property type="match status" value="1"/>
</dbReference>
<evidence type="ECO:0000313" key="4">
    <source>
        <dbReference type="Proteomes" id="UP000789508"/>
    </source>
</evidence>
<keyword evidence="1" id="KW-0472">Membrane</keyword>
<evidence type="ECO:0000259" key="2">
    <source>
        <dbReference type="Pfam" id="PF22693"/>
    </source>
</evidence>
<evidence type="ECO:0000313" key="3">
    <source>
        <dbReference type="EMBL" id="CAG8604388.1"/>
    </source>
</evidence>
<dbReference type="EMBL" id="CAJVPS010004491">
    <property type="protein sequence ID" value="CAG8604388.1"/>
    <property type="molecule type" value="Genomic_DNA"/>
</dbReference>
<feature type="non-terminal residue" evidence="3">
    <location>
        <position position="1"/>
    </location>
</feature>
<dbReference type="AlphaFoldDB" id="A0A9N9CI61"/>